<dbReference type="InterPro" id="IPR020103">
    <property type="entry name" value="PsdUridine_synth_cat_dom_sf"/>
</dbReference>
<dbReference type="AlphaFoldDB" id="A0A1G6GGE9"/>
<dbReference type="PANTHER" id="PTHR21600:SF84">
    <property type="entry name" value="PSEUDOURIDINE SYNTHASE RSUA_RLUA-LIKE DOMAIN-CONTAINING PROTEIN"/>
    <property type="match status" value="1"/>
</dbReference>
<comment type="catalytic activity">
    <reaction evidence="1">
        <text>a uridine in RNA = a pseudouridine in RNA</text>
        <dbReference type="Rhea" id="RHEA:48348"/>
        <dbReference type="Rhea" id="RHEA-COMP:12068"/>
        <dbReference type="Rhea" id="RHEA-COMP:12069"/>
        <dbReference type="ChEBI" id="CHEBI:65314"/>
        <dbReference type="ChEBI" id="CHEBI:65315"/>
    </reaction>
</comment>
<protein>
    <recommendedName>
        <fullName evidence="2">RNA pseudouridylate synthase</fullName>
    </recommendedName>
    <alternativeName>
        <fullName evidence="3">RNA-uridine isomerase</fullName>
    </alternativeName>
</protein>
<organism evidence="5 6">
    <name type="scientific">Raineyella antarctica</name>
    <dbReference type="NCBI Taxonomy" id="1577474"/>
    <lineage>
        <taxon>Bacteria</taxon>
        <taxon>Bacillati</taxon>
        <taxon>Actinomycetota</taxon>
        <taxon>Actinomycetes</taxon>
        <taxon>Propionibacteriales</taxon>
        <taxon>Propionibacteriaceae</taxon>
        <taxon>Raineyella</taxon>
    </lineage>
</organism>
<accession>A0A1G6GGE9</accession>
<dbReference type="GO" id="GO:0000455">
    <property type="term" value="P:enzyme-directed rRNA pseudouridine synthesis"/>
    <property type="evidence" value="ECO:0007669"/>
    <property type="project" value="TreeGrafter"/>
</dbReference>
<dbReference type="InterPro" id="IPR050188">
    <property type="entry name" value="RluA_PseudoU_synthase"/>
</dbReference>
<evidence type="ECO:0000256" key="2">
    <source>
        <dbReference type="ARBA" id="ARBA00031870"/>
    </source>
</evidence>
<gene>
    <name evidence="5" type="ORF">GA0111570_103183</name>
</gene>
<name>A0A1G6GGE9_9ACTN</name>
<dbReference type="Proteomes" id="UP000199086">
    <property type="component" value="Unassembled WGS sequence"/>
</dbReference>
<sequence length="302" mass="34207">MPPRSPLPRRHGLEAAWIRTPDADKPAPWTTLGDFLRDRLSDQAPVAAMLAAGRFVRSDADPITGTEPYTPHTFLWFHRDLREEPEVPFEVRVLHRDERIVVVDKPHFLSSIPRGRHVTQSVVVRMRRALDLPELSPAHRLDRLTAGVLLLTTERRWRAPYQQVFEHRLARKTYTALAPVRPGLVLPAEVANHLAKRRGVLQADVLPDRAPNTHTLVELVEVRGPYGLYRLTPTTGKTHQLRVHLDGLGIPILGDPLYPEVLDVDVDDFSTPLELVARTLSFPDPFSGEERTFSSAVEHTWP</sequence>
<dbReference type="OrthoDB" id="9807829at2"/>
<keyword evidence="6" id="KW-1185">Reference proteome</keyword>
<dbReference type="EMBL" id="FMYF01000003">
    <property type="protein sequence ID" value="SDB80969.1"/>
    <property type="molecule type" value="Genomic_DNA"/>
</dbReference>
<dbReference type="GO" id="GO:0003723">
    <property type="term" value="F:RNA binding"/>
    <property type="evidence" value="ECO:0007669"/>
    <property type="project" value="InterPro"/>
</dbReference>
<dbReference type="Gene3D" id="3.30.2350.10">
    <property type="entry name" value="Pseudouridine synthase"/>
    <property type="match status" value="1"/>
</dbReference>
<dbReference type="STRING" id="1577474.GA0111570_103183"/>
<evidence type="ECO:0000313" key="5">
    <source>
        <dbReference type="EMBL" id="SDB80969.1"/>
    </source>
</evidence>
<dbReference type="Pfam" id="PF00849">
    <property type="entry name" value="PseudoU_synth_2"/>
    <property type="match status" value="1"/>
</dbReference>
<evidence type="ECO:0000256" key="3">
    <source>
        <dbReference type="ARBA" id="ARBA00033164"/>
    </source>
</evidence>
<proteinExistence type="predicted"/>
<reference evidence="5 6" key="1">
    <citation type="submission" date="2016-06" db="EMBL/GenBank/DDBJ databases">
        <authorList>
            <person name="Olsen C.W."/>
            <person name="Carey S."/>
            <person name="Hinshaw L."/>
            <person name="Karasin A.I."/>
        </authorList>
    </citation>
    <scope>NUCLEOTIDE SEQUENCE [LARGE SCALE GENOMIC DNA]</scope>
    <source>
        <strain evidence="5 6">LZ-22</strain>
    </source>
</reference>
<dbReference type="InterPro" id="IPR006145">
    <property type="entry name" value="PsdUridine_synth_RsuA/RluA"/>
</dbReference>
<dbReference type="PROSITE" id="PS01129">
    <property type="entry name" value="PSI_RLU"/>
    <property type="match status" value="1"/>
</dbReference>
<dbReference type="InterPro" id="IPR006224">
    <property type="entry name" value="PsdUridine_synth_RluA-like_CS"/>
</dbReference>
<evidence type="ECO:0000259" key="4">
    <source>
        <dbReference type="Pfam" id="PF00849"/>
    </source>
</evidence>
<evidence type="ECO:0000313" key="6">
    <source>
        <dbReference type="Proteomes" id="UP000199086"/>
    </source>
</evidence>
<evidence type="ECO:0000256" key="1">
    <source>
        <dbReference type="ARBA" id="ARBA00000073"/>
    </source>
</evidence>
<dbReference type="GO" id="GO:0140098">
    <property type="term" value="F:catalytic activity, acting on RNA"/>
    <property type="evidence" value="ECO:0007669"/>
    <property type="project" value="UniProtKB-ARBA"/>
</dbReference>
<dbReference type="SUPFAM" id="SSF55120">
    <property type="entry name" value="Pseudouridine synthase"/>
    <property type="match status" value="1"/>
</dbReference>
<dbReference type="GO" id="GO:0009982">
    <property type="term" value="F:pseudouridine synthase activity"/>
    <property type="evidence" value="ECO:0007669"/>
    <property type="project" value="InterPro"/>
</dbReference>
<feature type="domain" description="Pseudouridine synthase RsuA/RluA-like" evidence="4">
    <location>
        <begin position="100"/>
        <end position="245"/>
    </location>
</feature>
<dbReference type="PANTHER" id="PTHR21600">
    <property type="entry name" value="MITOCHONDRIAL RNA PSEUDOURIDINE SYNTHASE"/>
    <property type="match status" value="1"/>
</dbReference>